<name>K2J7P5_9GAMM</name>
<dbReference type="eggNOG" id="COG0456">
    <property type="taxonomic scope" value="Bacteria"/>
</dbReference>
<dbReference type="InterPro" id="IPR021770">
    <property type="entry name" value="DUF3335"/>
</dbReference>
<dbReference type="PROSITE" id="PS51186">
    <property type="entry name" value="GNAT"/>
    <property type="match status" value="1"/>
</dbReference>
<evidence type="ECO:0000259" key="3">
    <source>
        <dbReference type="PROSITE" id="PS51186"/>
    </source>
</evidence>
<dbReference type="STRING" id="745411.B3C1_13189"/>
<evidence type="ECO:0000313" key="4">
    <source>
        <dbReference type="EMBL" id="EKE70952.1"/>
    </source>
</evidence>
<dbReference type="PANTHER" id="PTHR43877:SF2">
    <property type="entry name" value="AMINOALKYLPHOSPHONATE N-ACETYLTRANSFERASE-RELATED"/>
    <property type="match status" value="1"/>
</dbReference>
<dbReference type="EMBL" id="AMRI01000019">
    <property type="protein sequence ID" value="EKE70952.1"/>
    <property type="molecule type" value="Genomic_DNA"/>
</dbReference>
<feature type="domain" description="N-acetyltransferase" evidence="3">
    <location>
        <begin position="1"/>
        <end position="147"/>
    </location>
</feature>
<dbReference type="PATRIC" id="fig|745411.4.peg.2598"/>
<gene>
    <name evidence="4" type="ORF">B3C1_13189</name>
</gene>
<proteinExistence type="predicted"/>
<dbReference type="SUPFAM" id="SSF55729">
    <property type="entry name" value="Acyl-CoA N-acyltransferases (Nat)"/>
    <property type="match status" value="1"/>
</dbReference>
<evidence type="ECO:0000313" key="5">
    <source>
        <dbReference type="Proteomes" id="UP000006755"/>
    </source>
</evidence>
<dbReference type="InterPro" id="IPR016181">
    <property type="entry name" value="Acyl_CoA_acyltransferase"/>
</dbReference>
<dbReference type="RefSeq" id="WP_008485408.1">
    <property type="nucleotide sequence ID" value="NZ_AMRI01000019.1"/>
</dbReference>
<organism evidence="4 5">
    <name type="scientific">Gallaecimonas xiamenensis 3-C-1</name>
    <dbReference type="NCBI Taxonomy" id="745411"/>
    <lineage>
        <taxon>Bacteria</taxon>
        <taxon>Pseudomonadati</taxon>
        <taxon>Pseudomonadota</taxon>
        <taxon>Gammaproteobacteria</taxon>
        <taxon>Enterobacterales</taxon>
        <taxon>Gallaecimonadaceae</taxon>
        <taxon>Gallaecimonas</taxon>
    </lineage>
</organism>
<dbReference type="Gene3D" id="3.40.630.30">
    <property type="match status" value="1"/>
</dbReference>
<protein>
    <submittedName>
        <fullName evidence="4">Acetyltransferase</fullName>
    </submittedName>
</protein>
<dbReference type="Gene3D" id="3.90.70.10">
    <property type="entry name" value="Cysteine proteinases"/>
    <property type="match status" value="1"/>
</dbReference>
<sequence>MKLRLATLADLDDLHDLEQKAFTHDRLDRRRWRHLLKEAHGQVWVAEDKTKLLGAAVLLLKKGTALARLYSLAVDPAARGRGLAKALMEKIEAAALGEGSVAIRLEVQQGNVPAIGLYERFGFKAIAPLFAYYEDGGDGLRMEKRLKGKLPRGSLKVPFYAQQTSFTCGPACLLMAMSALKKKHKPSISEELNLWRASTTIYMTSGHGGCSGEGLALAAHDQGLEVGLCVSDREVPFVEGVRNSEKKRIIAVVHEDFSKRLKKASIQRIHQRLELDGLKRHLECGGLALVLISTYQMHNEKAPHWVLVVAMDQRFVYLHDPDLDDGQSATDNIAMPVPLDSFGRMARLGRRQYSAALLLR</sequence>
<comment type="caution">
    <text evidence="4">The sequence shown here is derived from an EMBL/GenBank/DDBJ whole genome shotgun (WGS) entry which is preliminary data.</text>
</comment>
<dbReference type="GO" id="GO:0016747">
    <property type="term" value="F:acyltransferase activity, transferring groups other than amino-acyl groups"/>
    <property type="evidence" value="ECO:0007669"/>
    <property type="project" value="InterPro"/>
</dbReference>
<keyword evidence="5" id="KW-1185">Reference proteome</keyword>
<dbReference type="CDD" id="cd04301">
    <property type="entry name" value="NAT_SF"/>
    <property type="match status" value="1"/>
</dbReference>
<keyword evidence="2" id="KW-0012">Acyltransferase</keyword>
<dbReference type="OrthoDB" id="27442at2"/>
<dbReference type="InterPro" id="IPR000182">
    <property type="entry name" value="GNAT_dom"/>
</dbReference>
<dbReference type="InterPro" id="IPR050832">
    <property type="entry name" value="Bact_Acetyltransf"/>
</dbReference>
<keyword evidence="1 4" id="KW-0808">Transferase</keyword>
<dbReference type="Proteomes" id="UP000006755">
    <property type="component" value="Unassembled WGS sequence"/>
</dbReference>
<reference evidence="4 5" key="1">
    <citation type="journal article" date="2012" name="J. Bacteriol.">
        <title>Genome Sequence of Gallaecimonas xiamenensis Type Strain 3-C-1.</title>
        <authorList>
            <person name="Lai Q."/>
            <person name="Wang L."/>
            <person name="Wang W."/>
            <person name="Shao Z."/>
        </authorList>
    </citation>
    <scope>NUCLEOTIDE SEQUENCE [LARGE SCALE GENOMIC DNA]</scope>
    <source>
        <strain evidence="4 5">3-C-1</strain>
    </source>
</reference>
<evidence type="ECO:0000256" key="2">
    <source>
        <dbReference type="ARBA" id="ARBA00023315"/>
    </source>
</evidence>
<dbReference type="AlphaFoldDB" id="K2J7P5"/>
<dbReference type="Pfam" id="PF00583">
    <property type="entry name" value="Acetyltransf_1"/>
    <property type="match status" value="1"/>
</dbReference>
<dbReference type="Pfam" id="PF11814">
    <property type="entry name" value="DUF3335"/>
    <property type="match status" value="1"/>
</dbReference>
<evidence type="ECO:0000256" key="1">
    <source>
        <dbReference type="ARBA" id="ARBA00022679"/>
    </source>
</evidence>
<accession>K2J7P5</accession>
<dbReference type="PANTHER" id="PTHR43877">
    <property type="entry name" value="AMINOALKYLPHOSPHONATE N-ACETYLTRANSFERASE-RELATED-RELATED"/>
    <property type="match status" value="1"/>
</dbReference>